<name>A0ABW5U532_9RHOB</name>
<feature type="transmembrane region" description="Helical" evidence="9">
    <location>
        <begin position="65"/>
        <end position="88"/>
    </location>
</feature>
<keyword evidence="12" id="KW-1185">Reference proteome</keyword>
<dbReference type="InterPro" id="IPR035906">
    <property type="entry name" value="MetI-like_sf"/>
</dbReference>
<dbReference type="PANTHER" id="PTHR30133">
    <property type="entry name" value="CATIONIC AMINO ACID TRANSPORTER, MEMBRANE COMPONENT"/>
    <property type="match status" value="1"/>
</dbReference>
<dbReference type="SUPFAM" id="SSF161098">
    <property type="entry name" value="MetI-like"/>
    <property type="match status" value="1"/>
</dbReference>
<evidence type="ECO:0000256" key="3">
    <source>
        <dbReference type="ARBA" id="ARBA00022448"/>
    </source>
</evidence>
<evidence type="ECO:0000256" key="5">
    <source>
        <dbReference type="ARBA" id="ARBA00022519"/>
    </source>
</evidence>
<evidence type="ECO:0000256" key="6">
    <source>
        <dbReference type="ARBA" id="ARBA00022692"/>
    </source>
</evidence>
<dbReference type="Gene3D" id="1.10.3720.10">
    <property type="entry name" value="MetI-like"/>
    <property type="match status" value="1"/>
</dbReference>
<protein>
    <submittedName>
        <fullName evidence="11">ABC transporter permease</fullName>
    </submittedName>
</protein>
<dbReference type="Proteomes" id="UP001597474">
    <property type="component" value="Unassembled WGS sequence"/>
</dbReference>
<evidence type="ECO:0000259" key="10">
    <source>
        <dbReference type="PROSITE" id="PS50928"/>
    </source>
</evidence>
<keyword evidence="6 9" id="KW-0812">Transmembrane</keyword>
<sequence>MAVNYKEMSAAELLALAPPGWGGALLDGLLVSVQVALSGYVIGLGIGLAGANLKRTGGPVVRDLMAVYTTMVRAIPELVLILLAYFALPTFINQILTGFGFERVEISGFAAGVIVIGFVQGAYATEVFRGAIGSVPFGQIEAAQSFGMHPFKVFYRVTLPIMLPAALPGLSNLWLIAAKDTALLAVVGFTELTLVARQAAGATKHYFLFLMAAGALYLILTLLSVWGFKLIENRVNRGARHA</sequence>
<feature type="domain" description="ABC transmembrane type-1" evidence="10">
    <location>
        <begin position="25"/>
        <end position="228"/>
    </location>
</feature>
<dbReference type="PROSITE" id="PS50928">
    <property type="entry name" value="ABC_TM1"/>
    <property type="match status" value="1"/>
</dbReference>
<keyword evidence="7 9" id="KW-1133">Transmembrane helix</keyword>
<keyword evidence="8 9" id="KW-0472">Membrane</keyword>
<feature type="transmembrane region" description="Helical" evidence="9">
    <location>
        <begin position="153"/>
        <end position="176"/>
    </location>
</feature>
<comment type="subcellular location">
    <subcellularLocation>
        <location evidence="1">Cell inner membrane</location>
        <topology evidence="1">Multi-pass membrane protein</topology>
    </subcellularLocation>
    <subcellularLocation>
        <location evidence="9">Cell membrane</location>
        <topology evidence="9">Multi-pass membrane protein</topology>
    </subcellularLocation>
</comment>
<evidence type="ECO:0000256" key="2">
    <source>
        <dbReference type="ARBA" id="ARBA00010072"/>
    </source>
</evidence>
<gene>
    <name evidence="11" type="ORF">ACFSUD_15335</name>
</gene>
<evidence type="ECO:0000313" key="11">
    <source>
        <dbReference type="EMBL" id="MFD2740957.1"/>
    </source>
</evidence>
<feature type="transmembrane region" description="Helical" evidence="9">
    <location>
        <begin position="108"/>
        <end position="132"/>
    </location>
</feature>
<comment type="caution">
    <text evidence="11">The sequence shown here is derived from an EMBL/GenBank/DDBJ whole genome shotgun (WGS) entry which is preliminary data.</text>
</comment>
<organism evidence="11 12">
    <name type="scientific">Sulfitobacter aestuarii</name>
    <dbReference type="NCBI Taxonomy" id="2161676"/>
    <lineage>
        <taxon>Bacteria</taxon>
        <taxon>Pseudomonadati</taxon>
        <taxon>Pseudomonadota</taxon>
        <taxon>Alphaproteobacteria</taxon>
        <taxon>Rhodobacterales</taxon>
        <taxon>Roseobacteraceae</taxon>
        <taxon>Sulfitobacter</taxon>
    </lineage>
</organism>
<reference evidence="12" key="1">
    <citation type="journal article" date="2019" name="Int. J. Syst. Evol. Microbiol.">
        <title>The Global Catalogue of Microorganisms (GCM) 10K type strain sequencing project: providing services to taxonomists for standard genome sequencing and annotation.</title>
        <authorList>
            <consortium name="The Broad Institute Genomics Platform"/>
            <consortium name="The Broad Institute Genome Sequencing Center for Infectious Disease"/>
            <person name="Wu L."/>
            <person name="Ma J."/>
        </authorList>
    </citation>
    <scope>NUCLEOTIDE SEQUENCE [LARGE SCALE GENOMIC DNA]</scope>
    <source>
        <strain evidence="12">TISTR 2562</strain>
    </source>
</reference>
<evidence type="ECO:0000256" key="9">
    <source>
        <dbReference type="RuleBase" id="RU363032"/>
    </source>
</evidence>
<comment type="similarity">
    <text evidence="2">Belongs to the binding-protein-dependent transport system permease family. HisMQ subfamily.</text>
</comment>
<evidence type="ECO:0000256" key="1">
    <source>
        <dbReference type="ARBA" id="ARBA00004429"/>
    </source>
</evidence>
<dbReference type="RefSeq" id="WP_386375384.1">
    <property type="nucleotide sequence ID" value="NZ_JBHUMP010000015.1"/>
</dbReference>
<keyword evidence="5" id="KW-0997">Cell inner membrane</keyword>
<evidence type="ECO:0000256" key="4">
    <source>
        <dbReference type="ARBA" id="ARBA00022475"/>
    </source>
</evidence>
<keyword evidence="3 9" id="KW-0813">Transport</keyword>
<proteinExistence type="inferred from homology"/>
<evidence type="ECO:0000256" key="7">
    <source>
        <dbReference type="ARBA" id="ARBA00022989"/>
    </source>
</evidence>
<dbReference type="InterPro" id="IPR051613">
    <property type="entry name" value="ABC_transp_permease_HisMQ"/>
</dbReference>
<dbReference type="EMBL" id="JBHUMP010000015">
    <property type="protein sequence ID" value="MFD2740957.1"/>
    <property type="molecule type" value="Genomic_DNA"/>
</dbReference>
<dbReference type="NCBIfam" id="TIGR01726">
    <property type="entry name" value="HEQRo_perm_3TM"/>
    <property type="match status" value="1"/>
</dbReference>
<dbReference type="Pfam" id="PF00528">
    <property type="entry name" value="BPD_transp_1"/>
    <property type="match status" value="1"/>
</dbReference>
<dbReference type="InterPro" id="IPR000515">
    <property type="entry name" value="MetI-like"/>
</dbReference>
<dbReference type="InterPro" id="IPR010065">
    <property type="entry name" value="AA_ABC_transptr_permease_3TM"/>
</dbReference>
<keyword evidence="4" id="KW-1003">Cell membrane</keyword>
<feature type="transmembrane region" description="Helical" evidence="9">
    <location>
        <begin position="29"/>
        <end position="53"/>
    </location>
</feature>
<dbReference type="CDD" id="cd06261">
    <property type="entry name" value="TM_PBP2"/>
    <property type="match status" value="1"/>
</dbReference>
<accession>A0ABW5U532</accession>
<evidence type="ECO:0000313" key="12">
    <source>
        <dbReference type="Proteomes" id="UP001597474"/>
    </source>
</evidence>
<evidence type="ECO:0000256" key="8">
    <source>
        <dbReference type="ARBA" id="ARBA00023136"/>
    </source>
</evidence>
<feature type="transmembrane region" description="Helical" evidence="9">
    <location>
        <begin position="207"/>
        <end position="228"/>
    </location>
</feature>